<feature type="region of interest" description="Disordered" evidence="1">
    <location>
        <begin position="172"/>
        <end position="221"/>
    </location>
</feature>
<protein>
    <recommendedName>
        <fullName evidence="4">PEGA domain-containing protein</fullName>
    </recommendedName>
</protein>
<comment type="caution">
    <text evidence="2">The sequence shown here is derived from an EMBL/GenBank/DDBJ whole genome shotgun (WGS) entry which is preliminary data.</text>
</comment>
<keyword evidence="3" id="KW-1185">Reference proteome</keyword>
<evidence type="ECO:0000313" key="2">
    <source>
        <dbReference type="EMBL" id="MFC6590746.1"/>
    </source>
</evidence>
<proteinExistence type="predicted"/>
<dbReference type="Proteomes" id="UP001596297">
    <property type="component" value="Unassembled WGS sequence"/>
</dbReference>
<gene>
    <name evidence="2" type="ORF">ACFP81_00965</name>
</gene>
<reference evidence="3" key="1">
    <citation type="journal article" date="2019" name="Int. J. Syst. Evol. Microbiol.">
        <title>The Global Catalogue of Microorganisms (GCM) 10K type strain sequencing project: providing services to taxonomists for standard genome sequencing and annotation.</title>
        <authorList>
            <consortium name="The Broad Institute Genomics Platform"/>
            <consortium name="The Broad Institute Genome Sequencing Center for Infectious Disease"/>
            <person name="Wu L."/>
            <person name="Ma J."/>
        </authorList>
    </citation>
    <scope>NUCLEOTIDE SEQUENCE [LARGE SCALE GENOMIC DNA]</scope>
    <source>
        <strain evidence="3">CGMCC 1.15772</strain>
    </source>
</reference>
<evidence type="ECO:0000256" key="1">
    <source>
        <dbReference type="SAM" id="MobiDB-lite"/>
    </source>
</evidence>
<dbReference type="RefSeq" id="WP_380081759.1">
    <property type="nucleotide sequence ID" value="NZ_JBHSWD010000001.1"/>
</dbReference>
<dbReference type="EMBL" id="JBHSWD010000001">
    <property type="protein sequence ID" value="MFC6590746.1"/>
    <property type="molecule type" value="Genomic_DNA"/>
</dbReference>
<evidence type="ECO:0000313" key="3">
    <source>
        <dbReference type="Proteomes" id="UP001596297"/>
    </source>
</evidence>
<organism evidence="2 3">
    <name type="scientific">Deinococcus lacus</name>
    <dbReference type="NCBI Taxonomy" id="392561"/>
    <lineage>
        <taxon>Bacteria</taxon>
        <taxon>Thermotogati</taxon>
        <taxon>Deinococcota</taxon>
        <taxon>Deinococci</taxon>
        <taxon>Deinococcales</taxon>
        <taxon>Deinococcaceae</taxon>
        <taxon>Deinococcus</taxon>
    </lineage>
</organism>
<sequence length="338" mass="35048">MQPLRDADGDSPLQAWRAKERLTGMPALLFVVGPQMPLPRSLVEEIAADPALLPYTRAGQSAAGAYLAADLPPQARPASGHAAVQGALEALRPWHARGQAHGGLQEDLLWEVDGQVRLAGLGLPWSTAATPAGDLKALSDLLERAGEPLPAAWDTLHSPPPDWTAAQVLAGTRPAAPASSPAGAPVPAAAPVTGGGQGPNPQKRPPASLFPAPPPQPRPAPPSHWPWLLTALALALALGGSLWAYQTLQVPLAPQQAADCCKVRFLARGVGGVPIDLQVVGAPASVELDPEQTWGTAPGELNFPAPGVYQVRVSAEGYDPQVVEVSAPRQVPVSVELK</sequence>
<accession>A0ABW1Y8U9</accession>
<name>A0ABW1Y8U9_9DEIO</name>
<feature type="compositionally biased region" description="Pro residues" evidence="1">
    <location>
        <begin position="211"/>
        <end position="221"/>
    </location>
</feature>
<feature type="compositionally biased region" description="Low complexity" evidence="1">
    <location>
        <begin position="172"/>
        <end position="192"/>
    </location>
</feature>
<evidence type="ECO:0008006" key="4">
    <source>
        <dbReference type="Google" id="ProtNLM"/>
    </source>
</evidence>